<accession>A0ABT3ZVQ5</accession>
<comment type="caution">
    <text evidence="2">The sequence shown here is derived from an EMBL/GenBank/DDBJ whole genome shotgun (WGS) entry which is preliminary data.</text>
</comment>
<keyword evidence="3" id="KW-1185">Reference proteome</keyword>
<evidence type="ECO:0000313" key="3">
    <source>
        <dbReference type="Proteomes" id="UP001082899"/>
    </source>
</evidence>
<dbReference type="RefSeq" id="WP_267849891.1">
    <property type="nucleotide sequence ID" value="NZ_JAPMXC010000016.1"/>
</dbReference>
<organism evidence="2 3">
    <name type="scientific">Robbsia betulipollinis</name>
    <dbReference type="NCBI Taxonomy" id="2981849"/>
    <lineage>
        <taxon>Bacteria</taxon>
        <taxon>Pseudomonadati</taxon>
        <taxon>Pseudomonadota</taxon>
        <taxon>Betaproteobacteria</taxon>
        <taxon>Burkholderiales</taxon>
        <taxon>Burkholderiaceae</taxon>
        <taxon>Robbsia</taxon>
    </lineage>
</organism>
<gene>
    <name evidence="2" type="ORF">OVY01_22575</name>
</gene>
<dbReference type="Proteomes" id="UP001082899">
    <property type="component" value="Unassembled WGS sequence"/>
</dbReference>
<evidence type="ECO:0000256" key="1">
    <source>
        <dbReference type="SAM" id="MobiDB-lite"/>
    </source>
</evidence>
<protein>
    <submittedName>
        <fullName evidence="2">Uncharacterized protein</fullName>
    </submittedName>
</protein>
<proteinExistence type="predicted"/>
<sequence>MTNDNEDDAGATVEGKLGDVWEDTLIIAFRDLQWRQWLSDLKEARKHGDEKKVAELDLLGPDDLHKLDGNAESLFGDVLTKREGRYFVLEFKSARSEHKAEHTKTMFNKVSNYLVAAEEPARARLIELSTPCHFGVFGTRIVRGEANRPTLEQNVVGSSTPAILNAPRMGNLAIEAHKYLDWIHVRNRGWLALKPNELVTQPEMRQLYIKALRIIVGMSPSLRAKMEGITDSIYSPKRRDLASLMWGEEHEQAGADAKMYIEYLTLLTEVVGGDLKTPITLLAVVGTTIYYWTTSVANLPHTLNYWNQLSKKVHEQTAAQRVAAQGGHKPSARSTRTFP</sequence>
<name>A0ABT3ZVQ5_9BURK</name>
<evidence type="ECO:0000313" key="2">
    <source>
        <dbReference type="EMBL" id="MCY0389928.1"/>
    </source>
</evidence>
<feature type="region of interest" description="Disordered" evidence="1">
    <location>
        <begin position="320"/>
        <end position="339"/>
    </location>
</feature>
<dbReference type="EMBL" id="JAPMXC010000016">
    <property type="protein sequence ID" value="MCY0389928.1"/>
    <property type="molecule type" value="Genomic_DNA"/>
</dbReference>
<reference evidence="2" key="1">
    <citation type="submission" date="2022-11" db="EMBL/GenBank/DDBJ databases">
        <title>Robbsia betulipollinis sp. nov., isolated from pollen of birch (Betula pendula).</title>
        <authorList>
            <person name="Shi H."/>
            <person name="Ambika Manirajan B."/>
            <person name="Ratering S."/>
            <person name="Geissler-Plaum R."/>
            <person name="Schnell S."/>
        </authorList>
    </citation>
    <scope>NUCLEOTIDE SEQUENCE</scope>
    <source>
        <strain evidence="2">Bb-Pol-6</strain>
    </source>
</reference>